<protein>
    <recommendedName>
        <fullName evidence="2">Protein FdhE homolog</fullName>
    </recommendedName>
</protein>
<dbReference type="EMBL" id="JBHRTD010000018">
    <property type="protein sequence ID" value="MFC3140116.1"/>
    <property type="molecule type" value="Genomic_DNA"/>
</dbReference>
<dbReference type="HAMAP" id="MF_00611">
    <property type="entry name" value="FdeH"/>
    <property type="match status" value="1"/>
</dbReference>
<dbReference type="Pfam" id="PF24860">
    <property type="entry name" value="FdhE_C"/>
    <property type="match status" value="1"/>
</dbReference>
<dbReference type="SUPFAM" id="SSF144020">
    <property type="entry name" value="FdhE-like"/>
    <property type="match status" value="1"/>
</dbReference>
<keyword evidence="7" id="KW-1185">Reference proteome</keyword>
<reference evidence="7" key="1">
    <citation type="journal article" date="2019" name="Int. J. Syst. Evol. Microbiol.">
        <title>The Global Catalogue of Microorganisms (GCM) 10K type strain sequencing project: providing services to taxonomists for standard genome sequencing and annotation.</title>
        <authorList>
            <consortium name="The Broad Institute Genomics Platform"/>
            <consortium name="The Broad Institute Genome Sequencing Center for Infectious Disease"/>
            <person name="Wu L."/>
            <person name="Ma J."/>
        </authorList>
    </citation>
    <scope>NUCLEOTIDE SEQUENCE [LARGE SCALE GENOMIC DNA]</scope>
    <source>
        <strain evidence="7">KCTC 52277</strain>
    </source>
</reference>
<dbReference type="NCBIfam" id="TIGR01562">
    <property type="entry name" value="FdhE"/>
    <property type="match status" value="1"/>
</dbReference>
<name>A0ABV7GI02_9GAMM</name>
<comment type="subcellular location">
    <subcellularLocation>
        <location evidence="2">Cytoplasm</location>
    </subcellularLocation>
</comment>
<dbReference type="PANTHER" id="PTHR37689">
    <property type="entry name" value="PROTEIN FDHE"/>
    <property type="match status" value="1"/>
</dbReference>
<dbReference type="Proteomes" id="UP001595621">
    <property type="component" value="Unassembled WGS sequence"/>
</dbReference>
<dbReference type="InterPro" id="IPR024064">
    <property type="entry name" value="FdhE-like_sf"/>
</dbReference>
<evidence type="ECO:0000313" key="6">
    <source>
        <dbReference type="EMBL" id="MFC3140116.1"/>
    </source>
</evidence>
<feature type="domain" description="FdhE central" evidence="4">
    <location>
        <begin position="189"/>
        <end position="226"/>
    </location>
</feature>
<dbReference type="RefSeq" id="WP_248934052.1">
    <property type="nucleotide sequence ID" value="NZ_JAKILF010000001.1"/>
</dbReference>
<dbReference type="InterPro" id="IPR006452">
    <property type="entry name" value="Formate_DH_accessory"/>
</dbReference>
<proteinExistence type="inferred from homology"/>
<dbReference type="Pfam" id="PF24859">
    <property type="entry name" value="FdhE_central"/>
    <property type="match status" value="1"/>
</dbReference>
<dbReference type="InterPro" id="IPR056796">
    <property type="entry name" value="FdhE_C"/>
</dbReference>
<dbReference type="Gene3D" id="3.90.1670.10">
    <property type="entry name" value="FdhE-like domain"/>
    <property type="match status" value="1"/>
</dbReference>
<dbReference type="InterPro" id="IPR056797">
    <property type="entry name" value="FdhE_central"/>
</dbReference>
<feature type="domain" description="FdhE N-terminal" evidence="3">
    <location>
        <begin position="29"/>
        <end position="178"/>
    </location>
</feature>
<evidence type="ECO:0000259" key="3">
    <source>
        <dbReference type="Pfam" id="PF04216"/>
    </source>
</evidence>
<dbReference type="InterPro" id="IPR056774">
    <property type="entry name" value="FdhE_N"/>
</dbReference>
<keyword evidence="1 2" id="KW-0963">Cytoplasm</keyword>
<organism evidence="6 7">
    <name type="scientific">Shewanella submarina</name>
    <dbReference type="NCBI Taxonomy" id="2016376"/>
    <lineage>
        <taxon>Bacteria</taxon>
        <taxon>Pseudomonadati</taxon>
        <taxon>Pseudomonadota</taxon>
        <taxon>Gammaproteobacteria</taxon>
        <taxon>Alteromonadales</taxon>
        <taxon>Shewanellaceae</taxon>
        <taxon>Shewanella</taxon>
    </lineage>
</organism>
<evidence type="ECO:0000259" key="5">
    <source>
        <dbReference type="Pfam" id="PF24860"/>
    </source>
</evidence>
<evidence type="ECO:0000256" key="2">
    <source>
        <dbReference type="HAMAP-Rule" id="MF_00611"/>
    </source>
</evidence>
<comment type="function">
    <text evidence="2">Necessary for formate dehydrogenase activity.</text>
</comment>
<sequence>MSTATPSVTGLDPEALAKDAADVLTVIPANPAAVYSRRAARLQELADDTVLTDYFGLLRLLTRAQARLAQTSDAESLFGPQPQLQLSGSTPLSPASFDWGNFWQSGLQELISELLPLVSPSVQEVLKELATTEPEQLQTWATEMLDGRFTCVPARFSLFIWAALSLYWSHWAVNVAQVQAKVGEGHHRLCPVCGSHPIASVVREQPRQGLRYLHCSLCETQWHRVRAECTCCGDNRDIHLWAETETKAPLRIESCGSCKGYTKMLFTDINPRLEVAVDDLASMVMDQQLVEEGFHPSTVNPLLLAHEDAVEPSAEEEPAANA</sequence>
<dbReference type="CDD" id="cd16341">
    <property type="entry name" value="FdhE"/>
    <property type="match status" value="1"/>
</dbReference>
<feature type="domain" description="FdhE C-terminal" evidence="5">
    <location>
        <begin position="228"/>
        <end position="303"/>
    </location>
</feature>
<dbReference type="Pfam" id="PF04216">
    <property type="entry name" value="FdhE_N"/>
    <property type="match status" value="1"/>
</dbReference>
<dbReference type="PIRSF" id="PIRSF018296">
    <property type="entry name" value="Format_dh_formtn"/>
    <property type="match status" value="1"/>
</dbReference>
<dbReference type="PANTHER" id="PTHR37689:SF1">
    <property type="entry name" value="PROTEIN FDHE"/>
    <property type="match status" value="1"/>
</dbReference>
<comment type="similarity">
    <text evidence="2">Belongs to the FdhE family.</text>
</comment>
<evidence type="ECO:0000256" key="1">
    <source>
        <dbReference type="ARBA" id="ARBA00022490"/>
    </source>
</evidence>
<comment type="caution">
    <text evidence="6">The sequence shown here is derived from an EMBL/GenBank/DDBJ whole genome shotgun (WGS) entry which is preliminary data.</text>
</comment>
<evidence type="ECO:0000313" key="7">
    <source>
        <dbReference type="Proteomes" id="UP001595621"/>
    </source>
</evidence>
<gene>
    <name evidence="2 6" type="primary">fdhE</name>
    <name evidence="6" type="ORF">ACFOE0_18310</name>
</gene>
<accession>A0ABV7GI02</accession>
<evidence type="ECO:0000259" key="4">
    <source>
        <dbReference type="Pfam" id="PF24859"/>
    </source>
</evidence>